<reference evidence="7 8" key="1">
    <citation type="submission" date="2019-08" db="EMBL/GenBank/DDBJ databases">
        <title>Complete genome sequence of Candidatus Uab amorphum.</title>
        <authorList>
            <person name="Shiratori T."/>
            <person name="Suzuki S."/>
            <person name="Kakizawa Y."/>
            <person name="Ishida K."/>
        </authorList>
    </citation>
    <scope>NUCLEOTIDE SEQUENCE [LARGE SCALE GENOMIC DNA]</scope>
    <source>
        <strain evidence="7 8">SRT547</strain>
    </source>
</reference>
<feature type="transmembrane region" description="Helical" evidence="5">
    <location>
        <begin position="294"/>
        <end position="327"/>
    </location>
</feature>
<organism evidence="7 8">
    <name type="scientific">Uabimicrobium amorphum</name>
    <dbReference type="NCBI Taxonomy" id="2596890"/>
    <lineage>
        <taxon>Bacteria</taxon>
        <taxon>Pseudomonadati</taxon>
        <taxon>Planctomycetota</taxon>
        <taxon>Candidatus Uabimicrobiia</taxon>
        <taxon>Candidatus Uabimicrobiales</taxon>
        <taxon>Candidatus Uabimicrobiaceae</taxon>
        <taxon>Candidatus Uabimicrobium</taxon>
    </lineage>
</organism>
<keyword evidence="5" id="KW-1133">Transmembrane helix</keyword>
<evidence type="ECO:0000256" key="3">
    <source>
        <dbReference type="ARBA" id="ARBA00023004"/>
    </source>
</evidence>
<evidence type="ECO:0000313" key="7">
    <source>
        <dbReference type="EMBL" id="BBM87000.1"/>
    </source>
</evidence>
<evidence type="ECO:0000256" key="5">
    <source>
        <dbReference type="SAM" id="Phobius"/>
    </source>
</evidence>
<sequence>MGEIIVPPSLGGLTLFKYLIIFTFAIHLPFICSLMGSLVLSLGFGALGKDQNNETYLRLSKDLVDKTSVNFGVGILLGVLPLATLIVMYLQLMYGANTMMSHQWLAVLGLSIVGIAFVYVYKNSFSKRDENFLMHFGMGKTAVGLLFLTYFVFLSNKTFILYPHNWAIVEYPILQSFSSVNLTQFIHFKLLCFVFAGAAIIFHFRLWPSKEEQEQNKEYYNYATKVGLYCVLVGTVLQPVVGIVDLYFLPEAAVSSVTGNLYIANVAWGLVICLAVLAAVQYRGEPEKGVTSGVVLSFAALSVFMLLNQLAVMIVILLTIAAVIGYLVYQTPGRMAEKWVVALVFGSLALTLGSDFHSRNNSMIEHLAYLDEVAPRPVEHNPAAIAMKIYEVNCKTCHSIDGSPGAGPSFLGIYGRKQIVMTNGEEREVTSDDEYITNSIMNPGDDVVKGYQNVMPVQNLTPAEIESMIAYMKTLKE</sequence>
<dbReference type="KEGG" id="uam:UABAM_05402"/>
<keyword evidence="8" id="KW-1185">Reference proteome</keyword>
<gene>
    <name evidence="7" type="ORF">UABAM_05402</name>
</gene>
<accession>A0A5S9ITR2</accession>
<dbReference type="GO" id="GO:0009055">
    <property type="term" value="F:electron transfer activity"/>
    <property type="evidence" value="ECO:0007669"/>
    <property type="project" value="InterPro"/>
</dbReference>
<dbReference type="GO" id="GO:0020037">
    <property type="term" value="F:heme binding"/>
    <property type="evidence" value="ECO:0007669"/>
    <property type="project" value="InterPro"/>
</dbReference>
<dbReference type="Gene3D" id="1.10.760.10">
    <property type="entry name" value="Cytochrome c-like domain"/>
    <property type="match status" value="1"/>
</dbReference>
<feature type="transmembrane region" description="Helical" evidence="5">
    <location>
        <begin position="68"/>
        <end position="90"/>
    </location>
</feature>
<feature type="transmembrane region" description="Helical" evidence="5">
    <location>
        <begin position="261"/>
        <end position="282"/>
    </location>
</feature>
<dbReference type="EMBL" id="AP019860">
    <property type="protein sequence ID" value="BBM87000.1"/>
    <property type="molecule type" value="Genomic_DNA"/>
</dbReference>
<proteinExistence type="predicted"/>
<keyword evidence="5" id="KW-0812">Transmembrane</keyword>
<name>A0A5S9ITR2_UABAM</name>
<feature type="transmembrane region" description="Helical" evidence="5">
    <location>
        <begin position="133"/>
        <end position="153"/>
    </location>
</feature>
<evidence type="ECO:0000259" key="6">
    <source>
        <dbReference type="PROSITE" id="PS51007"/>
    </source>
</evidence>
<dbReference type="Pfam" id="PF00034">
    <property type="entry name" value="Cytochrom_C"/>
    <property type="match status" value="1"/>
</dbReference>
<feature type="transmembrane region" description="Helical" evidence="5">
    <location>
        <begin position="102"/>
        <end position="121"/>
    </location>
</feature>
<keyword evidence="5" id="KW-0472">Membrane</keyword>
<dbReference type="InterPro" id="IPR036909">
    <property type="entry name" value="Cyt_c-like_dom_sf"/>
</dbReference>
<feature type="domain" description="Cytochrome c" evidence="6">
    <location>
        <begin position="381"/>
        <end position="476"/>
    </location>
</feature>
<evidence type="ECO:0000256" key="4">
    <source>
        <dbReference type="PROSITE-ProRule" id="PRU00433"/>
    </source>
</evidence>
<feature type="transmembrane region" description="Helical" evidence="5">
    <location>
        <begin position="226"/>
        <end position="249"/>
    </location>
</feature>
<dbReference type="Proteomes" id="UP000326354">
    <property type="component" value="Chromosome"/>
</dbReference>
<keyword evidence="1 4" id="KW-0349">Heme</keyword>
<evidence type="ECO:0000256" key="2">
    <source>
        <dbReference type="ARBA" id="ARBA00022723"/>
    </source>
</evidence>
<dbReference type="RefSeq" id="WP_173013594.1">
    <property type="nucleotide sequence ID" value="NZ_AP019860.1"/>
</dbReference>
<feature type="transmembrane region" description="Helical" evidence="5">
    <location>
        <begin position="20"/>
        <end position="47"/>
    </location>
</feature>
<dbReference type="GO" id="GO:0046872">
    <property type="term" value="F:metal ion binding"/>
    <property type="evidence" value="ECO:0007669"/>
    <property type="project" value="UniProtKB-KW"/>
</dbReference>
<dbReference type="PROSITE" id="PS51007">
    <property type="entry name" value="CYTC"/>
    <property type="match status" value="1"/>
</dbReference>
<dbReference type="SUPFAM" id="SSF46626">
    <property type="entry name" value="Cytochrome c"/>
    <property type="match status" value="1"/>
</dbReference>
<dbReference type="AlphaFoldDB" id="A0A5S9ITR2"/>
<feature type="transmembrane region" description="Helical" evidence="5">
    <location>
        <begin position="186"/>
        <end position="206"/>
    </location>
</feature>
<keyword evidence="3 4" id="KW-0408">Iron</keyword>
<dbReference type="InterPro" id="IPR009056">
    <property type="entry name" value="Cyt_c-like_dom"/>
</dbReference>
<keyword evidence="2 4" id="KW-0479">Metal-binding</keyword>
<evidence type="ECO:0000313" key="8">
    <source>
        <dbReference type="Proteomes" id="UP000326354"/>
    </source>
</evidence>
<protein>
    <submittedName>
        <fullName evidence="7">Cytochrome c oxidase subunit 2</fullName>
    </submittedName>
</protein>
<evidence type="ECO:0000256" key="1">
    <source>
        <dbReference type="ARBA" id="ARBA00022617"/>
    </source>
</evidence>